<dbReference type="AlphaFoldDB" id="A0A9R1V3T6"/>
<dbReference type="PANTHER" id="PTHR31672:SF6">
    <property type="entry name" value="F-BOX DOMAIN-CONTAINING PROTEIN"/>
    <property type="match status" value="1"/>
</dbReference>
<name>A0A9R1V3T6_LACSA</name>
<reference evidence="2 3" key="1">
    <citation type="journal article" date="2017" name="Nat. Commun.">
        <title>Genome assembly with in vitro proximity ligation data and whole-genome triplication in lettuce.</title>
        <authorList>
            <person name="Reyes-Chin-Wo S."/>
            <person name="Wang Z."/>
            <person name="Yang X."/>
            <person name="Kozik A."/>
            <person name="Arikit S."/>
            <person name="Song C."/>
            <person name="Xia L."/>
            <person name="Froenicke L."/>
            <person name="Lavelle D.O."/>
            <person name="Truco M.J."/>
            <person name="Xia R."/>
            <person name="Zhu S."/>
            <person name="Xu C."/>
            <person name="Xu H."/>
            <person name="Xu X."/>
            <person name="Cox K."/>
            <person name="Korf I."/>
            <person name="Meyers B.C."/>
            <person name="Michelmore R.W."/>
        </authorList>
    </citation>
    <scope>NUCLEOTIDE SEQUENCE [LARGE SCALE GENOMIC DNA]</scope>
    <source>
        <strain evidence="3">cv. Salinas</strain>
        <tissue evidence="2">Seedlings</tissue>
    </source>
</reference>
<proteinExistence type="predicted"/>
<dbReference type="Pfam" id="PF07734">
    <property type="entry name" value="FBA_1"/>
    <property type="match status" value="1"/>
</dbReference>
<dbReference type="InterPro" id="IPR017451">
    <property type="entry name" value="F-box-assoc_interact_dom"/>
</dbReference>
<keyword evidence="3" id="KW-1185">Reference proteome</keyword>
<protein>
    <recommendedName>
        <fullName evidence="1">F-box associated beta-propeller type 1 domain-containing protein</fullName>
    </recommendedName>
</protein>
<dbReference type="InterPro" id="IPR006527">
    <property type="entry name" value="F-box-assoc_dom_typ1"/>
</dbReference>
<evidence type="ECO:0000313" key="2">
    <source>
        <dbReference type="EMBL" id="KAJ0197756.1"/>
    </source>
</evidence>
<evidence type="ECO:0000259" key="1">
    <source>
        <dbReference type="Pfam" id="PF07734"/>
    </source>
</evidence>
<gene>
    <name evidence="2" type="ORF">LSAT_V11C700382940</name>
</gene>
<feature type="domain" description="F-box associated beta-propeller type 1" evidence="1">
    <location>
        <begin position="16"/>
        <end position="127"/>
    </location>
</feature>
<comment type="caution">
    <text evidence="2">The sequence shown here is derived from an EMBL/GenBank/DDBJ whole genome shotgun (WGS) entry which is preliminary data.</text>
</comment>
<dbReference type="Proteomes" id="UP000235145">
    <property type="component" value="Unassembled WGS sequence"/>
</dbReference>
<dbReference type="InterPro" id="IPR050796">
    <property type="entry name" value="SCF_F-box_component"/>
</dbReference>
<dbReference type="PANTHER" id="PTHR31672">
    <property type="entry name" value="BNACNNG10540D PROTEIN"/>
    <property type="match status" value="1"/>
</dbReference>
<evidence type="ECO:0000313" key="3">
    <source>
        <dbReference type="Proteomes" id="UP000235145"/>
    </source>
</evidence>
<dbReference type="EMBL" id="NBSK02000007">
    <property type="protein sequence ID" value="KAJ0197756.1"/>
    <property type="molecule type" value="Genomic_DNA"/>
</dbReference>
<organism evidence="2 3">
    <name type="scientific">Lactuca sativa</name>
    <name type="common">Garden lettuce</name>
    <dbReference type="NCBI Taxonomy" id="4236"/>
    <lineage>
        <taxon>Eukaryota</taxon>
        <taxon>Viridiplantae</taxon>
        <taxon>Streptophyta</taxon>
        <taxon>Embryophyta</taxon>
        <taxon>Tracheophyta</taxon>
        <taxon>Spermatophyta</taxon>
        <taxon>Magnoliopsida</taxon>
        <taxon>eudicotyledons</taxon>
        <taxon>Gunneridae</taxon>
        <taxon>Pentapetalae</taxon>
        <taxon>asterids</taxon>
        <taxon>campanulids</taxon>
        <taxon>Asterales</taxon>
        <taxon>Asteraceae</taxon>
        <taxon>Cichorioideae</taxon>
        <taxon>Cichorieae</taxon>
        <taxon>Lactucinae</taxon>
        <taxon>Lactuca</taxon>
    </lineage>
</organism>
<dbReference type="NCBIfam" id="TIGR01640">
    <property type="entry name" value="F_box_assoc_1"/>
    <property type="match status" value="1"/>
</dbReference>
<sequence length="150" mass="17067">MSDVGVSMRRFDCESFLLQGIGFGLDRISDDYKIVRLSYVKDHSFVYAVKSGTWCEIASAKHENQIHSVHYDALFFNGVLHWVIDVYDTEPKDVCICCILTFDLSTHVFGMITLPTSNRYWSTAGLRTIQGSLALISYSHEFNECRAPLI</sequence>
<accession>A0A9R1V3T6</accession>